<keyword evidence="13" id="KW-1185">Reference proteome</keyword>
<feature type="site" description="Transition state stabilizer" evidence="9">
    <location>
        <position position="139"/>
    </location>
</feature>
<keyword evidence="10" id="KW-1133">Transmembrane helix</keyword>
<comment type="subcellular location">
    <subcellularLocation>
        <location evidence="10">Cell membrane</location>
    </subcellularLocation>
</comment>
<comment type="pathway">
    <text evidence="2 10">Bacterial outer membrane biogenesis; LPS core biosynthesis.</text>
</comment>
<dbReference type="Proteomes" id="UP000284547">
    <property type="component" value="Unassembled WGS sequence"/>
</dbReference>
<dbReference type="PANTHER" id="PTHR42755">
    <property type="entry name" value="3-DEOXY-MANNO-OCTULOSONATE CYTIDYLYLTRANSFERASE"/>
    <property type="match status" value="1"/>
</dbReference>
<comment type="similarity">
    <text evidence="10">Belongs to the glycosyltransferase group 1 family.</text>
</comment>
<gene>
    <name evidence="12" type="ORF">D1012_11170</name>
</gene>
<dbReference type="EC" id="2.4.99.12" evidence="3 10"/>
<dbReference type="UniPathway" id="UPA00958"/>
<dbReference type="EMBL" id="QWEY01000005">
    <property type="protein sequence ID" value="RGP37213.1"/>
    <property type="molecule type" value="Genomic_DNA"/>
</dbReference>
<dbReference type="Gene3D" id="3.40.50.11720">
    <property type="entry name" value="3-Deoxy-D-manno-octulosonic-acid transferase, N-terminal domain"/>
    <property type="match status" value="1"/>
</dbReference>
<evidence type="ECO:0000256" key="6">
    <source>
        <dbReference type="ARBA" id="ARBA00031445"/>
    </source>
</evidence>
<dbReference type="PANTHER" id="PTHR42755:SF1">
    <property type="entry name" value="3-DEOXY-D-MANNO-OCTULOSONIC ACID TRANSFERASE, MITOCHONDRIAL-RELATED"/>
    <property type="match status" value="1"/>
</dbReference>
<feature type="transmembrane region" description="Helical" evidence="10">
    <location>
        <begin position="59"/>
        <end position="80"/>
    </location>
</feature>
<feature type="transmembrane region" description="Helical" evidence="10">
    <location>
        <begin position="12"/>
        <end position="29"/>
    </location>
</feature>
<keyword evidence="10" id="KW-1003">Cell membrane</keyword>
<evidence type="ECO:0000256" key="4">
    <source>
        <dbReference type="ARBA" id="ARBA00019077"/>
    </source>
</evidence>
<evidence type="ECO:0000259" key="11">
    <source>
        <dbReference type="Pfam" id="PF04413"/>
    </source>
</evidence>
<evidence type="ECO:0000256" key="9">
    <source>
        <dbReference type="PIRSR" id="PIRSR639901-2"/>
    </source>
</evidence>
<comment type="caution">
    <text evidence="10">Lacks conserved residue(s) required for the propagation of feature annotation.</text>
</comment>
<keyword evidence="10" id="KW-0812">Transmembrane</keyword>
<dbReference type="InterPro" id="IPR038107">
    <property type="entry name" value="Glycos_transf_N_sf"/>
</dbReference>
<feature type="site" description="Transition state stabilizer" evidence="9">
    <location>
        <position position="215"/>
    </location>
</feature>
<evidence type="ECO:0000256" key="10">
    <source>
        <dbReference type="RuleBase" id="RU365103"/>
    </source>
</evidence>
<dbReference type="InterPro" id="IPR039901">
    <property type="entry name" value="Kdotransferase"/>
</dbReference>
<reference evidence="12 13" key="1">
    <citation type="submission" date="2018-08" db="EMBL/GenBank/DDBJ databases">
        <title>Flavobacterium tibetense sp. nov., isolated from a wetland YonghuCo on Tibetan Plateau.</title>
        <authorList>
            <person name="Phurbu D."/>
            <person name="Lu H."/>
            <person name="Xing P."/>
        </authorList>
    </citation>
    <scope>NUCLEOTIDE SEQUENCE [LARGE SCALE GENOMIC DNA]</scope>
    <source>
        <strain evidence="12 13">DJC</strain>
    </source>
</reference>
<name>A0A411Z2C0_9RHOB</name>
<evidence type="ECO:0000313" key="12">
    <source>
        <dbReference type="EMBL" id="RGP37213.1"/>
    </source>
</evidence>
<evidence type="ECO:0000256" key="2">
    <source>
        <dbReference type="ARBA" id="ARBA00004713"/>
    </source>
</evidence>
<dbReference type="GO" id="GO:0009244">
    <property type="term" value="P:lipopolysaccharide core region biosynthetic process"/>
    <property type="evidence" value="ECO:0007669"/>
    <property type="project" value="UniProtKB-UniRule"/>
</dbReference>
<comment type="caution">
    <text evidence="12">The sequence shown here is derived from an EMBL/GenBank/DDBJ whole genome shotgun (WGS) entry which is preliminary data.</text>
</comment>
<evidence type="ECO:0000313" key="13">
    <source>
        <dbReference type="Proteomes" id="UP000284547"/>
    </source>
</evidence>
<keyword evidence="10" id="KW-0472">Membrane</keyword>
<dbReference type="Gene3D" id="3.40.50.2000">
    <property type="entry name" value="Glycogen Phosphorylase B"/>
    <property type="match status" value="1"/>
</dbReference>
<dbReference type="GO" id="GO:0043842">
    <property type="term" value="F:Kdo transferase activity"/>
    <property type="evidence" value="ECO:0007669"/>
    <property type="project" value="UniProtKB-EC"/>
</dbReference>
<dbReference type="AlphaFoldDB" id="A0A411Z2C0"/>
<proteinExistence type="inferred from homology"/>
<sequence length="422" mass="45045">MADPAPKRLALRAYLAASPLIGALGPLILRRRLARGKEDPERVAEKRGYASASRPEGRLIWLHAVGLGEVLALRGLIAALSRIDPALRFLITSSARSSAQVIGANLPPRTQHQYLPLDAPSYLSRFLDHWRPDLSVWAEQELWPGAVVAAHARGIPLALVNARMTDAGFARRTRARGLYADLLARFALIAAQDSRSADHLRALGAPQLRVTGSLKSAAPPLAADPAALAQAQAALQGRRVWVAGSTHPGDEAQAMAAQTALWQADPRWLLILAPRDAGRAGAVAAQLTDAQLPFARRSLGRVPSTGDAVWLADTYGEMGLWYRLAEAALIGGGFDATGGHNPWEAAHFSAAILHGPDISNFANDYKFLHDEGAAVSVPFGKLAEVLQDPDLPDIALRASQIVQRAANGLDPLAADLAVLVRR</sequence>
<accession>A0A411Z2C0</accession>
<protein>
    <recommendedName>
        <fullName evidence="4 10">3-deoxy-D-manno-octulosonic acid transferase</fullName>
        <shortName evidence="10">Kdo transferase</shortName>
        <ecNumber evidence="3 10">2.4.99.12</ecNumber>
    </recommendedName>
    <alternativeName>
        <fullName evidence="6 10">Lipid IV(A) 3-deoxy-D-manno-octulosonic acid transferase</fullName>
    </alternativeName>
</protein>
<feature type="domain" description="3-deoxy-D-manno-octulosonic-acid transferase N-terminal" evidence="11">
    <location>
        <begin position="42"/>
        <end position="216"/>
    </location>
</feature>
<evidence type="ECO:0000256" key="5">
    <source>
        <dbReference type="ARBA" id="ARBA00022679"/>
    </source>
</evidence>
<evidence type="ECO:0000256" key="1">
    <source>
        <dbReference type="ARBA" id="ARBA00003394"/>
    </source>
</evidence>
<dbReference type="GO" id="GO:0009245">
    <property type="term" value="P:lipid A biosynthetic process"/>
    <property type="evidence" value="ECO:0007669"/>
    <property type="project" value="TreeGrafter"/>
</dbReference>
<comment type="catalytic activity">
    <reaction evidence="7 10">
        <text>lipid IVA (E. coli) + CMP-3-deoxy-beta-D-manno-octulosonate = alpha-Kdo-(2-&gt;6)-lipid IVA (E. coli) + CMP + H(+)</text>
        <dbReference type="Rhea" id="RHEA:28066"/>
        <dbReference type="ChEBI" id="CHEBI:15378"/>
        <dbReference type="ChEBI" id="CHEBI:58603"/>
        <dbReference type="ChEBI" id="CHEBI:60364"/>
        <dbReference type="ChEBI" id="CHEBI:60377"/>
        <dbReference type="ChEBI" id="CHEBI:85987"/>
        <dbReference type="EC" id="2.4.99.12"/>
    </reaction>
</comment>
<keyword evidence="5 10" id="KW-0808">Transferase</keyword>
<dbReference type="Pfam" id="PF04413">
    <property type="entry name" value="Glycos_transf_N"/>
    <property type="match status" value="1"/>
</dbReference>
<keyword evidence="10" id="KW-0448">Lipopolysaccharide biosynthesis</keyword>
<organism evidence="12 13">
    <name type="scientific">Pseudotabrizicola alkalilacus</name>
    <dbReference type="NCBI Taxonomy" id="2305252"/>
    <lineage>
        <taxon>Bacteria</taxon>
        <taxon>Pseudomonadati</taxon>
        <taxon>Pseudomonadota</taxon>
        <taxon>Alphaproteobacteria</taxon>
        <taxon>Rhodobacterales</taxon>
        <taxon>Paracoccaceae</taxon>
        <taxon>Pseudotabrizicola</taxon>
    </lineage>
</organism>
<dbReference type="InterPro" id="IPR007507">
    <property type="entry name" value="Glycos_transf_N"/>
</dbReference>
<evidence type="ECO:0000256" key="8">
    <source>
        <dbReference type="PIRSR" id="PIRSR639901-1"/>
    </source>
</evidence>
<dbReference type="GO" id="GO:0005886">
    <property type="term" value="C:plasma membrane"/>
    <property type="evidence" value="ECO:0007669"/>
    <property type="project" value="UniProtKB-SubCell"/>
</dbReference>
<evidence type="ECO:0000256" key="3">
    <source>
        <dbReference type="ARBA" id="ARBA00012621"/>
    </source>
</evidence>
<feature type="active site" description="Proton acceptor" evidence="8">
    <location>
        <position position="69"/>
    </location>
</feature>
<comment type="function">
    <text evidence="1 10">Involved in lipopolysaccharide (LPS) biosynthesis. Catalyzes the transfer of 3-deoxy-D-manno-octulosonate (Kdo) residue(s) from CMP-Kdo to lipid IV(A), the tetraacyldisaccharide-1,4'-bisphosphate precursor of lipid A.</text>
</comment>
<evidence type="ECO:0000256" key="7">
    <source>
        <dbReference type="ARBA" id="ARBA00049183"/>
    </source>
</evidence>